<organism evidence="2 3">
    <name type="scientific">Gonapodya prolifera (strain JEL478)</name>
    <name type="common">Monoblepharis prolifera</name>
    <dbReference type="NCBI Taxonomy" id="1344416"/>
    <lineage>
        <taxon>Eukaryota</taxon>
        <taxon>Fungi</taxon>
        <taxon>Fungi incertae sedis</taxon>
        <taxon>Chytridiomycota</taxon>
        <taxon>Chytridiomycota incertae sedis</taxon>
        <taxon>Monoblepharidomycetes</taxon>
        <taxon>Monoblepharidales</taxon>
        <taxon>Gonapodyaceae</taxon>
        <taxon>Gonapodya</taxon>
    </lineage>
</organism>
<sequence length="110" mass="12356">MSSPCILLVYIWEFGAPPPSIYAMFPTCNFLLIFMIISLFSTVTFPVGKTALASWHARVDPEEAKGTIEALARGKDDDMLERLKRFAVGEFCVEVRHMAFTPSLPCRLLI</sequence>
<keyword evidence="1" id="KW-1133">Transmembrane helix</keyword>
<proteinExistence type="predicted"/>
<evidence type="ECO:0000313" key="3">
    <source>
        <dbReference type="Proteomes" id="UP000070544"/>
    </source>
</evidence>
<gene>
    <name evidence="2" type="ORF">M427DRAFT_52011</name>
</gene>
<dbReference type="AlphaFoldDB" id="A0A139AUE7"/>
<dbReference type="EMBL" id="KQ965735">
    <property type="protein sequence ID" value="KXS20366.1"/>
    <property type="molecule type" value="Genomic_DNA"/>
</dbReference>
<evidence type="ECO:0000313" key="2">
    <source>
        <dbReference type="EMBL" id="KXS20366.1"/>
    </source>
</evidence>
<keyword evidence="1" id="KW-0472">Membrane</keyword>
<keyword evidence="3" id="KW-1185">Reference proteome</keyword>
<dbReference type="Proteomes" id="UP000070544">
    <property type="component" value="Unassembled WGS sequence"/>
</dbReference>
<accession>A0A139AUE7</accession>
<evidence type="ECO:0000256" key="1">
    <source>
        <dbReference type="SAM" id="Phobius"/>
    </source>
</evidence>
<protein>
    <submittedName>
        <fullName evidence="2">Uncharacterized protein</fullName>
    </submittedName>
</protein>
<feature type="transmembrane region" description="Helical" evidence="1">
    <location>
        <begin position="20"/>
        <end position="40"/>
    </location>
</feature>
<name>A0A139AUE7_GONPJ</name>
<reference evidence="2 3" key="1">
    <citation type="journal article" date="2015" name="Genome Biol. Evol.">
        <title>Phylogenomic analyses indicate that early fungi evolved digesting cell walls of algal ancestors of land plants.</title>
        <authorList>
            <person name="Chang Y."/>
            <person name="Wang S."/>
            <person name="Sekimoto S."/>
            <person name="Aerts A.L."/>
            <person name="Choi C."/>
            <person name="Clum A."/>
            <person name="LaButti K.M."/>
            <person name="Lindquist E.A."/>
            <person name="Yee Ngan C."/>
            <person name="Ohm R.A."/>
            <person name="Salamov A.A."/>
            <person name="Grigoriev I.V."/>
            <person name="Spatafora J.W."/>
            <person name="Berbee M.L."/>
        </authorList>
    </citation>
    <scope>NUCLEOTIDE SEQUENCE [LARGE SCALE GENOMIC DNA]</scope>
    <source>
        <strain evidence="2 3">JEL478</strain>
    </source>
</reference>
<keyword evidence="1" id="KW-0812">Transmembrane</keyword>